<sequence length="117" mass="13262">MKSIFNGINEYFVSAFNSAIPQGFSSAVVNFIEEGFQINIDDMLKPFVDVSLCFQYCLHHVSVWTETKTGIRKLKPEPGIDYLQNRLLKQLVGYGGNTMTLRSKEGLTVMLKGELFF</sequence>
<dbReference type="AlphaFoldDB" id="A0A1M6CBB8"/>
<reference evidence="1 2" key="1">
    <citation type="submission" date="2016-11" db="EMBL/GenBank/DDBJ databases">
        <authorList>
            <person name="Jaros S."/>
            <person name="Januszkiewicz K."/>
            <person name="Wedrychowicz H."/>
        </authorList>
    </citation>
    <scope>NUCLEOTIDE SEQUENCE [LARGE SCALE GENOMIC DNA]</scope>
    <source>
        <strain evidence="1 2">DSM 27063</strain>
    </source>
</reference>
<proteinExistence type="predicted"/>
<keyword evidence="2" id="KW-1185">Reference proteome</keyword>
<dbReference type="Proteomes" id="UP000184050">
    <property type="component" value="Unassembled WGS sequence"/>
</dbReference>
<organism evidence="1 2">
    <name type="scientific">Tangfeifania diversioriginum</name>
    <dbReference type="NCBI Taxonomy" id="1168035"/>
    <lineage>
        <taxon>Bacteria</taxon>
        <taxon>Pseudomonadati</taxon>
        <taxon>Bacteroidota</taxon>
        <taxon>Bacteroidia</taxon>
        <taxon>Marinilabiliales</taxon>
        <taxon>Prolixibacteraceae</taxon>
        <taxon>Tangfeifania</taxon>
    </lineage>
</organism>
<evidence type="ECO:0000313" key="2">
    <source>
        <dbReference type="Proteomes" id="UP000184050"/>
    </source>
</evidence>
<evidence type="ECO:0000313" key="1">
    <source>
        <dbReference type="EMBL" id="SHI58084.1"/>
    </source>
</evidence>
<gene>
    <name evidence="1" type="ORF">SAMN05444280_103197</name>
</gene>
<protein>
    <submittedName>
        <fullName evidence="1">Uncharacterized protein</fullName>
    </submittedName>
</protein>
<accession>A0A1M6CBB8</accession>
<dbReference type="EMBL" id="FQZE01000003">
    <property type="protein sequence ID" value="SHI58084.1"/>
    <property type="molecule type" value="Genomic_DNA"/>
</dbReference>
<name>A0A1M6CBB8_9BACT</name>